<keyword evidence="1" id="KW-0472">Membrane</keyword>
<reference evidence="2 3" key="1">
    <citation type="journal article" date="2019" name="Nat. Med.">
        <title>A library of human gut bacterial isolates paired with longitudinal multiomics data enables mechanistic microbiome research.</title>
        <authorList>
            <person name="Poyet M."/>
            <person name="Groussin M."/>
            <person name="Gibbons S.M."/>
            <person name="Avila-Pacheco J."/>
            <person name="Jiang X."/>
            <person name="Kearney S.M."/>
            <person name="Perrotta A.R."/>
            <person name="Berdy B."/>
            <person name="Zhao S."/>
            <person name="Lieberman T.D."/>
            <person name="Swanson P.K."/>
            <person name="Smith M."/>
            <person name="Roesemann S."/>
            <person name="Alexander J.E."/>
            <person name="Rich S.A."/>
            <person name="Livny J."/>
            <person name="Vlamakis H."/>
            <person name="Clish C."/>
            <person name="Bullock K."/>
            <person name="Deik A."/>
            <person name="Scott J."/>
            <person name="Pierce K.A."/>
            <person name="Xavier R.J."/>
            <person name="Alm E.J."/>
        </authorList>
    </citation>
    <scope>NUCLEOTIDE SEQUENCE [LARGE SCALE GENOMIC DNA]</scope>
    <source>
        <strain evidence="2 3">BIOML-A110</strain>
    </source>
</reference>
<comment type="caution">
    <text evidence="2">The sequence shown here is derived from an EMBL/GenBank/DDBJ whole genome shotgun (WGS) entry which is preliminary data.</text>
</comment>
<evidence type="ECO:0000313" key="2">
    <source>
        <dbReference type="EMBL" id="KAB6565850.1"/>
    </source>
</evidence>
<feature type="non-terminal residue" evidence="2">
    <location>
        <position position="1"/>
    </location>
</feature>
<organism evidence="2 3">
    <name type="scientific">Phocaeicola vulgatus</name>
    <name type="common">Bacteroides vulgatus</name>
    <dbReference type="NCBI Taxonomy" id="821"/>
    <lineage>
        <taxon>Bacteria</taxon>
        <taxon>Pseudomonadati</taxon>
        <taxon>Bacteroidota</taxon>
        <taxon>Bacteroidia</taxon>
        <taxon>Bacteroidales</taxon>
        <taxon>Bacteroidaceae</taxon>
        <taxon>Phocaeicola</taxon>
    </lineage>
</organism>
<dbReference type="AlphaFoldDB" id="A0A7J5RNQ8"/>
<dbReference type="EMBL" id="WDAX01000099">
    <property type="protein sequence ID" value="KAB6565850.1"/>
    <property type="molecule type" value="Genomic_DNA"/>
</dbReference>
<feature type="transmembrane region" description="Helical" evidence="1">
    <location>
        <begin position="19"/>
        <end position="38"/>
    </location>
</feature>
<evidence type="ECO:0000256" key="1">
    <source>
        <dbReference type="SAM" id="Phobius"/>
    </source>
</evidence>
<gene>
    <name evidence="2" type="ORF">GAY76_21425</name>
</gene>
<proteinExistence type="predicted"/>
<evidence type="ECO:0000313" key="3">
    <source>
        <dbReference type="Proteomes" id="UP000462922"/>
    </source>
</evidence>
<dbReference type="Proteomes" id="UP000462922">
    <property type="component" value="Unassembled WGS sequence"/>
</dbReference>
<sequence>NNKAPACESRGFVRKKQKVCILTHLLLVYILSPLFFLGSSSDCRKLRLNFSHCLEVLSRFRYCSQVIILNS</sequence>
<protein>
    <submittedName>
        <fullName evidence="2">Uncharacterized protein</fullName>
    </submittedName>
</protein>
<name>A0A7J5RNQ8_PHOVU</name>
<accession>A0A7J5RNQ8</accession>
<keyword evidence="1" id="KW-1133">Transmembrane helix</keyword>
<keyword evidence="1" id="KW-0812">Transmembrane</keyword>